<dbReference type="InterPro" id="IPR000774">
    <property type="entry name" value="PPIase_FKBP_N"/>
</dbReference>
<keyword evidence="3 5" id="KW-0697">Rotamase</keyword>
<dbReference type="PROSITE" id="PS50059">
    <property type="entry name" value="FKBP_PPIASE"/>
    <property type="match status" value="1"/>
</dbReference>
<reference evidence="9 10" key="1">
    <citation type="submission" date="2018-06" db="EMBL/GenBank/DDBJ databases">
        <authorList>
            <consortium name="Pathogen Informatics"/>
            <person name="Doyle S."/>
        </authorList>
    </citation>
    <scope>NUCLEOTIDE SEQUENCE [LARGE SCALE GENOMIC DNA]</scope>
    <source>
        <strain evidence="9 10">NCTC10699</strain>
    </source>
</reference>
<comment type="catalytic activity">
    <reaction evidence="1 5 6">
        <text>[protein]-peptidylproline (omega=180) = [protein]-peptidylproline (omega=0)</text>
        <dbReference type="Rhea" id="RHEA:16237"/>
        <dbReference type="Rhea" id="RHEA-COMP:10747"/>
        <dbReference type="Rhea" id="RHEA-COMP:10748"/>
        <dbReference type="ChEBI" id="CHEBI:83833"/>
        <dbReference type="ChEBI" id="CHEBI:83834"/>
        <dbReference type="EC" id="5.2.1.8"/>
    </reaction>
</comment>
<dbReference type="GO" id="GO:0003755">
    <property type="term" value="F:peptidyl-prolyl cis-trans isomerase activity"/>
    <property type="evidence" value="ECO:0007669"/>
    <property type="project" value="UniProtKB-UniRule"/>
</dbReference>
<sequence length="246" mass="26223">MLKIQKLSMVALALSAVVSGQVFAVGNDDKPFAEDASYAVGVSFGAYLKSSLDAQKDVINYDNAKVLAGVSDALGGKIDFNDKAQMEKLEASLTAVDAKIKAAAEVKMAELSKKAKAEGEKFQADFAKKEGVKKTASGLLYRIEKMGSGKAIKSTYLVKVHYTGKLPDGTVFDSSVERGQPAEFKLDQVVPGWTEGLQLIKKGGKIELVLPPQLAYGEQGTGPIPPNATLHFDVEVLDVTPEKTAK</sequence>
<feature type="signal peptide" evidence="7">
    <location>
        <begin position="1"/>
        <end position="24"/>
    </location>
</feature>
<evidence type="ECO:0000256" key="1">
    <source>
        <dbReference type="ARBA" id="ARBA00000971"/>
    </source>
</evidence>
<protein>
    <recommendedName>
        <fullName evidence="6">Peptidyl-prolyl cis-trans isomerase</fullName>
        <ecNumber evidence="6">5.2.1.8</ecNumber>
    </recommendedName>
</protein>
<dbReference type="Gene3D" id="3.10.50.40">
    <property type="match status" value="1"/>
</dbReference>
<evidence type="ECO:0000256" key="5">
    <source>
        <dbReference type="PROSITE-ProRule" id="PRU00277"/>
    </source>
</evidence>
<dbReference type="OrthoDB" id="9814548at2"/>
<feature type="chain" id="PRO_5016648440" description="Peptidyl-prolyl cis-trans isomerase" evidence="7">
    <location>
        <begin position="25"/>
        <end position="246"/>
    </location>
</feature>
<dbReference type="PANTHER" id="PTHR43811">
    <property type="entry name" value="FKBP-TYPE PEPTIDYL-PROLYL CIS-TRANS ISOMERASE FKPA"/>
    <property type="match status" value="1"/>
</dbReference>
<dbReference type="EMBL" id="UGSS01000002">
    <property type="protein sequence ID" value="SUB34630.1"/>
    <property type="molecule type" value="Genomic_DNA"/>
</dbReference>
<dbReference type="FunFam" id="3.10.50.40:FF:000006">
    <property type="entry name" value="Peptidyl-prolyl cis-trans isomerase"/>
    <property type="match status" value="1"/>
</dbReference>
<dbReference type="InterPro" id="IPR001179">
    <property type="entry name" value="PPIase_FKBP_dom"/>
</dbReference>
<accession>A0A379B975</accession>
<feature type="domain" description="PPIase FKBP-type" evidence="8">
    <location>
        <begin position="155"/>
        <end position="240"/>
    </location>
</feature>
<proteinExistence type="inferred from homology"/>
<keyword evidence="4 5" id="KW-0413">Isomerase</keyword>
<gene>
    <name evidence="9" type="ORF">NCTC10699_02302</name>
</gene>
<evidence type="ECO:0000313" key="10">
    <source>
        <dbReference type="Proteomes" id="UP000254280"/>
    </source>
</evidence>
<dbReference type="Proteomes" id="UP000254280">
    <property type="component" value="Unassembled WGS sequence"/>
</dbReference>
<keyword evidence="7" id="KW-0732">Signal</keyword>
<evidence type="ECO:0000256" key="2">
    <source>
        <dbReference type="ARBA" id="ARBA00006577"/>
    </source>
</evidence>
<keyword evidence="10" id="KW-1185">Reference proteome</keyword>
<dbReference type="SUPFAM" id="SSF54534">
    <property type="entry name" value="FKBP-like"/>
    <property type="match status" value="1"/>
</dbReference>
<dbReference type="Gene3D" id="1.10.287.460">
    <property type="entry name" value="Peptidyl-prolyl cis-trans isomerase, FKBP-type, N-terminal domain"/>
    <property type="match status" value="1"/>
</dbReference>
<dbReference type="InterPro" id="IPR046357">
    <property type="entry name" value="PPIase_dom_sf"/>
</dbReference>
<dbReference type="Pfam" id="PF01346">
    <property type="entry name" value="FKBP_N"/>
    <property type="match status" value="1"/>
</dbReference>
<dbReference type="AlphaFoldDB" id="A0A379B975"/>
<evidence type="ECO:0000259" key="8">
    <source>
        <dbReference type="PROSITE" id="PS50059"/>
    </source>
</evidence>
<dbReference type="EC" id="5.2.1.8" evidence="6"/>
<comment type="similarity">
    <text evidence="2 6">Belongs to the FKBP-type PPIase family.</text>
</comment>
<evidence type="ECO:0000313" key="9">
    <source>
        <dbReference type="EMBL" id="SUB34630.1"/>
    </source>
</evidence>
<dbReference type="Pfam" id="PF00254">
    <property type="entry name" value="FKBP_C"/>
    <property type="match status" value="1"/>
</dbReference>
<dbReference type="PANTHER" id="PTHR43811:SF19">
    <property type="entry name" value="39 KDA FK506-BINDING NUCLEAR PROTEIN"/>
    <property type="match status" value="1"/>
</dbReference>
<organism evidence="9 10">
    <name type="scientific">[Pasteurella] mairii</name>
    <dbReference type="NCBI Taxonomy" id="757"/>
    <lineage>
        <taxon>Bacteria</taxon>
        <taxon>Pseudomonadati</taxon>
        <taxon>Pseudomonadota</taxon>
        <taxon>Gammaproteobacteria</taxon>
        <taxon>Pasteurellales</taxon>
        <taxon>Pasteurellaceae</taxon>
    </lineage>
</organism>
<dbReference type="InterPro" id="IPR036944">
    <property type="entry name" value="PPIase_FKBP_N_sf"/>
</dbReference>
<evidence type="ECO:0000256" key="4">
    <source>
        <dbReference type="ARBA" id="ARBA00023235"/>
    </source>
</evidence>
<evidence type="ECO:0000256" key="3">
    <source>
        <dbReference type="ARBA" id="ARBA00023110"/>
    </source>
</evidence>
<evidence type="ECO:0000256" key="7">
    <source>
        <dbReference type="SAM" id="SignalP"/>
    </source>
</evidence>
<name>A0A379B975_9PAST</name>
<evidence type="ECO:0000256" key="6">
    <source>
        <dbReference type="RuleBase" id="RU003915"/>
    </source>
</evidence>
<dbReference type="GO" id="GO:0006457">
    <property type="term" value="P:protein folding"/>
    <property type="evidence" value="ECO:0007669"/>
    <property type="project" value="InterPro"/>
</dbReference>
<dbReference type="NCBIfam" id="NF008150">
    <property type="entry name" value="PRK10902.1"/>
    <property type="match status" value="1"/>
</dbReference>